<dbReference type="AlphaFoldDB" id="A0AA39XJ96"/>
<comment type="caution">
    <text evidence="1">The sequence shown here is derived from an EMBL/GenBank/DDBJ whole genome shotgun (WGS) entry which is preliminary data.</text>
</comment>
<keyword evidence="2" id="KW-1185">Reference proteome</keyword>
<reference evidence="1" key="1">
    <citation type="submission" date="2023-06" db="EMBL/GenBank/DDBJ databases">
        <title>Genome-scale phylogeny and comparative genomics of the fungal order Sordariales.</title>
        <authorList>
            <consortium name="Lawrence Berkeley National Laboratory"/>
            <person name="Hensen N."/>
            <person name="Bonometti L."/>
            <person name="Westerberg I."/>
            <person name="Brannstrom I.O."/>
            <person name="Guillou S."/>
            <person name="Cros-Aarteil S."/>
            <person name="Calhoun S."/>
            <person name="Haridas S."/>
            <person name="Kuo A."/>
            <person name="Mondo S."/>
            <person name="Pangilinan J."/>
            <person name="Riley R."/>
            <person name="LaButti K."/>
            <person name="Andreopoulos B."/>
            <person name="Lipzen A."/>
            <person name="Chen C."/>
            <person name="Yanf M."/>
            <person name="Daum C."/>
            <person name="Ng V."/>
            <person name="Clum A."/>
            <person name="Steindorff A."/>
            <person name="Ohm R."/>
            <person name="Martin F."/>
            <person name="Silar P."/>
            <person name="Natvig D."/>
            <person name="Lalanne C."/>
            <person name="Gautier V."/>
            <person name="Ament-velasquez S.L."/>
            <person name="Kruys A."/>
            <person name="Hutchinson M.I."/>
            <person name="Powell A.J."/>
            <person name="Barry K."/>
            <person name="Miller A.N."/>
            <person name="Grigoriev I.V."/>
            <person name="Debuchy R."/>
            <person name="Gladieux P."/>
            <person name="Thoren M.H."/>
            <person name="Johannesson H."/>
        </authorList>
    </citation>
    <scope>NUCLEOTIDE SEQUENCE</scope>
    <source>
        <strain evidence="1">SMH3391-2</strain>
    </source>
</reference>
<organism evidence="1 2">
    <name type="scientific">Bombardia bombarda</name>
    <dbReference type="NCBI Taxonomy" id="252184"/>
    <lineage>
        <taxon>Eukaryota</taxon>
        <taxon>Fungi</taxon>
        <taxon>Dikarya</taxon>
        <taxon>Ascomycota</taxon>
        <taxon>Pezizomycotina</taxon>
        <taxon>Sordariomycetes</taxon>
        <taxon>Sordariomycetidae</taxon>
        <taxon>Sordariales</taxon>
        <taxon>Lasiosphaeriaceae</taxon>
        <taxon>Bombardia</taxon>
    </lineage>
</organism>
<gene>
    <name evidence="1" type="ORF">B0T17DRAFT_28295</name>
</gene>
<accession>A0AA39XJ96</accession>
<name>A0AA39XJ96_9PEZI</name>
<sequence>MMILLIPEKVCGYEYLWFCFLASWTQTCTRCDGPLGALCSHMKPFYKSSRSNKGRQTDKCAGIAIITDVAFVAYSSQMPRLWYAPICAVWHVATACLERTNDRGQVLPTYILPQVGRTTAVLIFSSFHVTVFFCPTWHKAPWLGQSFIFASRENPDCPCRATTATFSVAPFLQAVQSSQKKTPGLASLGVCVFSPAANQPAVWDE</sequence>
<evidence type="ECO:0000313" key="1">
    <source>
        <dbReference type="EMBL" id="KAK0635039.1"/>
    </source>
</evidence>
<evidence type="ECO:0000313" key="2">
    <source>
        <dbReference type="Proteomes" id="UP001174934"/>
    </source>
</evidence>
<proteinExistence type="predicted"/>
<dbReference type="Proteomes" id="UP001174934">
    <property type="component" value="Unassembled WGS sequence"/>
</dbReference>
<protein>
    <submittedName>
        <fullName evidence="1">Uncharacterized protein</fullName>
    </submittedName>
</protein>
<dbReference type="EMBL" id="JAULSR010000001">
    <property type="protein sequence ID" value="KAK0635039.1"/>
    <property type="molecule type" value="Genomic_DNA"/>
</dbReference>